<accession>A0A934ND69</accession>
<reference evidence="5 6" key="1">
    <citation type="submission" date="2020-10" db="EMBL/GenBank/DDBJ databases">
        <title>Ca. Dormibacterota MAGs.</title>
        <authorList>
            <person name="Montgomery K."/>
        </authorList>
    </citation>
    <scope>NUCLEOTIDE SEQUENCE [LARGE SCALE GENOMIC DNA]</scope>
    <source>
        <strain evidence="5">SC8811_S16_3</strain>
    </source>
</reference>
<gene>
    <name evidence="5" type="ORF">JF888_13845</name>
</gene>
<organism evidence="5 6">
    <name type="scientific">Candidatus Dormiibacter inghamiae</name>
    <dbReference type="NCBI Taxonomy" id="3127013"/>
    <lineage>
        <taxon>Bacteria</taxon>
        <taxon>Bacillati</taxon>
        <taxon>Candidatus Dormiibacterota</taxon>
        <taxon>Candidatus Dormibacteria</taxon>
        <taxon>Candidatus Dormibacterales</taxon>
        <taxon>Candidatus Dormibacteraceae</taxon>
        <taxon>Candidatus Dormiibacter</taxon>
    </lineage>
</organism>
<dbReference type="InterPro" id="IPR003593">
    <property type="entry name" value="AAA+_ATPase"/>
</dbReference>
<name>A0A934ND69_9BACT</name>
<evidence type="ECO:0000313" key="5">
    <source>
        <dbReference type="EMBL" id="MBJ7604251.1"/>
    </source>
</evidence>
<dbReference type="InterPro" id="IPR027417">
    <property type="entry name" value="P-loop_NTPase"/>
</dbReference>
<dbReference type="PANTHER" id="PTHR24220">
    <property type="entry name" value="IMPORT ATP-BINDING PROTEIN"/>
    <property type="match status" value="1"/>
</dbReference>
<dbReference type="CDD" id="cd03255">
    <property type="entry name" value="ABC_MJ0796_LolCDE_FtsE"/>
    <property type="match status" value="1"/>
</dbReference>
<dbReference type="Gene3D" id="3.40.50.300">
    <property type="entry name" value="P-loop containing nucleotide triphosphate hydrolases"/>
    <property type="match status" value="1"/>
</dbReference>
<evidence type="ECO:0000313" key="6">
    <source>
        <dbReference type="Proteomes" id="UP000620075"/>
    </source>
</evidence>
<dbReference type="GO" id="GO:0098796">
    <property type="term" value="C:membrane protein complex"/>
    <property type="evidence" value="ECO:0007669"/>
    <property type="project" value="UniProtKB-ARBA"/>
</dbReference>
<evidence type="ECO:0000256" key="1">
    <source>
        <dbReference type="ARBA" id="ARBA00022448"/>
    </source>
</evidence>
<dbReference type="AlphaFoldDB" id="A0A934ND69"/>
<dbReference type="GO" id="GO:0005886">
    <property type="term" value="C:plasma membrane"/>
    <property type="evidence" value="ECO:0007669"/>
    <property type="project" value="TreeGrafter"/>
</dbReference>
<keyword evidence="3 5" id="KW-0067">ATP-binding</keyword>
<evidence type="ECO:0000256" key="2">
    <source>
        <dbReference type="ARBA" id="ARBA00022741"/>
    </source>
</evidence>
<dbReference type="Pfam" id="PF00005">
    <property type="entry name" value="ABC_tran"/>
    <property type="match status" value="1"/>
</dbReference>
<feature type="domain" description="ABC transporter" evidence="4">
    <location>
        <begin position="2"/>
        <end position="231"/>
    </location>
</feature>
<proteinExistence type="predicted"/>
<keyword evidence="1" id="KW-0813">Transport</keyword>
<comment type="caution">
    <text evidence="5">The sequence shown here is derived from an EMBL/GenBank/DDBJ whole genome shotgun (WGS) entry which is preliminary data.</text>
</comment>
<dbReference type="PANTHER" id="PTHR24220:SF86">
    <property type="entry name" value="ABC TRANSPORTER ABCH.1"/>
    <property type="match status" value="1"/>
</dbReference>
<evidence type="ECO:0000256" key="3">
    <source>
        <dbReference type="ARBA" id="ARBA00022840"/>
    </source>
</evidence>
<dbReference type="GO" id="GO:0016887">
    <property type="term" value="F:ATP hydrolysis activity"/>
    <property type="evidence" value="ECO:0007669"/>
    <property type="project" value="InterPro"/>
</dbReference>
<evidence type="ECO:0000259" key="4">
    <source>
        <dbReference type="PROSITE" id="PS50893"/>
    </source>
</evidence>
<dbReference type="EMBL" id="JAEKNQ010000054">
    <property type="protein sequence ID" value="MBJ7604251.1"/>
    <property type="molecule type" value="Genomic_DNA"/>
</dbReference>
<dbReference type="InterPro" id="IPR003439">
    <property type="entry name" value="ABC_transporter-like_ATP-bd"/>
</dbReference>
<dbReference type="InterPro" id="IPR015854">
    <property type="entry name" value="ABC_transpr_LolD-like"/>
</dbReference>
<protein>
    <submittedName>
        <fullName evidence="5">ABC transporter ATP-binding protein</fullName>
    </submittedName>
</protein>
<dbReference type="InterPro" id="IPR017911">
    <property type="entry name" value="MacB-like_ATP-bd"/>
</dbReference>
<dbReference type="InterPro" id="IPR017871">
    <property type="entry name" value="ABC_transporter-like_CS"/>
</dbReference>
<dbReference type="SUPFAM" id="SSF52540">
    <property type="entry name" value="P-loop containing nucleoside triphosphate hydrolases"/>
    <property type="match status" value="1"/>
</dbReference>
<dbReference type="RefSeq" id="WP_338181566.1">
    <property type="nucleotide sequence ID" value="NZ_JAEKNQ010000054.1"/>
</dbReference>
<dbReference type="GO" id="GO:0005524">
    <property type="term" value="F:ATP binding"/>
    <property type="evidence" value="ECO:0007669"/>
    <property type="project" value="UniProtKB-KW"/>
</dbReference>
<sequence length="233" mass="25098">MIEIEGVTKFYSTGEVEVRALQGIDLRIERGEFVAIMGSSGSGKSTLMHILGCLDKPTSGIYVLDGIDVLGLDDDELAAIRNRKIGFVFQAFNLIPRTSAVKNVELPLVYAGVGSGRRERALAALEAVGLGDRARHLPNELSGGQQQRAAIARALVTEPAIILADEPTGNLDSAASLEVMKVLVNLNELGRTVVVITHEEEVARFAQRVVRLRDGLIVADLRQASFTAELVPQ</sequence>
<keyword evidence="2" id="KW-0547">Nucleotide-binding</keyword>
<dbReference type="FunFam" id="3.40.50.300:FF:000032">
    <property type="entry name" value="Export ABC transporter ATP-binding protein"/>
    <property type="match status" value="1"/>
</dbReference>
<dbReference type="Proteomes" id="UP000620075">
    <property type="component" value="Unassembled WGS sequence"/>
</dbReference>
<dbReference type="PROSITE" id="PS50893">
    <property type="entry name" value="ABC_TRANSPORTER_2"/>
    <property type="match status" value="1"/>
</dbReference>
<dbReference type="PROSITE" id="PS00211">
    <property type="entry name" value="ABC_TRANSPORTER_1"/>
    <property type="match status" value="1"/>
</dbReference>
<dbReference type="SMART" id="SM00382">
    <property type="entry name" value="AAA"/>
    <property type="match status" value="1"/>
</dbReference>
<dbReference type="GO" id="GO:0022857">
    <property type="term" value="F:transmembrane transporter activity"/>
    <property type="evidence" value="ECO:0007669"/>
    <property type="project" value="TreeGrafter"/>
</dbReference>